<evidence type="ECO:0000256" key="3">
    <source>
        <dbReference type="ARBA" id="ARBA00022801"/>
    </source>
</evidence>
<accession>A0A7C8FWR1</accession>
<dbReference type="AlphaFoldDB" id="A0A7C8FWR1"/>
<dbReference type="Pfam" id="PF12710">
    <property type="entry name" value="HAD"/>
    <property type="match status" value="1"/>
</dbReference>
<dbReference type="SUPFAM" id="SSF56784">
    <property type="entry name" value="HAD-like"/>
    <property type="match status" value="1"/>
</dbReference>
<name>A0A7C8FWR1_9ACTN</name>
<dbReference type="PANTHER" id="PTHR43344">
    <property type="entry name" value="PHOSPHOSERINE PHOSPHATASE"/>
    <property type="match status" value="1"/>
</dbReference>
<dbReference type="InterPro" id="IPR023214">
    <property type="entry name" value="HAD_sf"/>
</dbReference>
<keyword evidence="4" id="KW-0460">Magnesium</keyword>
<reference evidence="5 6" key="1">
    <citation type="submission" date="2019-09" db="EMBL/GenBank/DDBJ databases">
        <title>Whole genome shotgun sequencing (WGS) of Ellagibacter isourolithinifaciens DSM 104140(T) and Adlercreutzia muris DSM 29508(T).</title>
        <authorList>
            <person name="Stoll D.A."/>
            <person name="Danylec N."/>
            <person name="Huch M."/>
        </authorList>
    </citation>
    <scope>NUCLEOTIDE SEQUENCE [LARGE SCALE GENOMIC DNA]</scope>
    <source>
        <strain evidence="5 6">DSM 29508</strain>
    </source>
</reference>
<evidence type="ECO:0000256" key="4">
    <source>
        <dbReference type="ARBA" id="ARBA00022842"/>
    </source>
</evidence>
<keyword evidence="6" id="KW-1185">Reference proteome</keyword>
<sequence>MSIASHSPGVPVSEDACGSSAHLPDGVCRVAAGALGATRLMEGAPTTGSGRVLVAAFDFDGTCIRGNSPVLLVRHLARKRMLAPSVVARILGWAACYKARLPQNESWVRGLVFRAFAGRPVGEVNRFLYDFYDRFIDERFRADAEATMRAHEAEGHAVVCVSATFEPIVAAAMEHHPIQYAIATRMKVDEGGRYTDEVAGLPIEGPEKVAVLSRFCDEQFGAGSWELGWAYGDHHSDRSLLAAARHACAVTPDRPLTRTANAEGYDILDW</sequence>
<evidence type="ECO:0000256" key="1">
    <source>
        <dbReference type="ARBA" id="ARBA00009184"/>
    </source>
</evidence>
<dbReference type="PANTHER" id="PTHR43344:SF13">
    <property type="entry name" value="PHOSPHATASE RV3661-RELATED"/>
    <property type="match status" value="1"/>
</dbReference>
<keyword evidence="3 5" id="KW-0378">Hydrolase</keyword>
<evidence type="ECO:0000313" key="6">
    <source>
        <dbReference type="Proteomes" id="UP000479639"/>
    </source>
</evidence>
<dbReference type="Gene3D" id="3.40.50.1000">
    <property type="entry name" value="HAD superfamily/HAD-like"/>
    <property type="match status" value="1"/>
</dbReference>
<evidence type="ECO:0000256" key="2">
    <source>
        <dbReference type="ARBA" id="ARBA00022723"/>
    </source>
</evidence>
<dbReference type="InterPro" id="IPR036412">
    <property type="entry name" value="HAD-like_sf"/>
</dbReference>
<gene>
    <name evidence="5" type="ORF">F8D48_07200</name>
</gene>
<dbReference type="NCBIfam" id="TIGR01488">
    <property type="entry name" value="HAD-SF-IB"/>
    <property type="match status" value="1"/>
</dbReference>
<protein>
    <submittedName>
        <fullName evidence="5">HAD-IB family hydrolase</fullName>
    </submittedName>
</protein>
<proteinExistence type="inferred from homology"/>
<dbReference type="InterPro" id="IPR050582">
    <property type="entry name" value="HAD-like_SerB"/>
</dbReference>
<comment type="caution">
    <text evidence="5">The sequence shown here is derived from an EMBL/GenBank/DDBJ whole genome shotgun (WGS) entry which is preliminary data.</text>
</comment>
<dbReference type="Proteomes" id="UP000479639">
    <property type="component" value="Unassembled WGS sequence"/>
</dbReference>
<dbReference type="GO" id="GO:0046872">
    <property type="term" value="F:metal ion binding"/>
    <property type="evidence" value="ECO:0007669"/>
    <property type="project" value="UniProtKB-KW"/>
</dbReference>
<dbReference type="NCBIfam" id="TIGR01490">
    <property type="entry name" value="HAD-SF-IB-hyp1"/>
    <property type="match status" value="1"/>
</dbReference>
<organism evidence="5 6">
    <name type="scientific">Adlercreutzia muris</name>
    <dbReference type="NCBI Taxonomy" id="1796610"/>
    <lineage>
        <taxon>Bacteria</taxon>
        <taxon>Bacillati</taxon>
        <taxon>Actinomycetota</taxon>
        <taxon>Coriobacteriia</taxon>
        <taxon>Eggerthellales</taxon>
        <taxon>Eggerthellaceae</taxon>
        <taxon>Adlercreutzia</taxon>
    </lineage>
</organism>
<dbReference type="RefSeq" id="WP_151430794.1">
    <property type="nucleotide sequence ID" value="NZ_WAJS01000019.1"/>
</dbReference>
<dbReference type="Gene3D" id="1.20.1440.100">
    <property type="entry name" value="SG protein - dephosphorylation function"/>
    <property type="match status" value="1"/>
</dbReference>
<dbReference type="InterPro" id="IPR006385">
    <property type="entry name" value="HAD_hydro_SerB1"/>
</dbReference>
<comment type="similarity">
    <text evidence="1">Belongs to the HAD-like hydrolase superfamily. SerB family.</text>
</comment>
<keyword evidence="2" id="KW-0479">Metal-binding</keyword>
<dbReference type="GO" id="GO:0016787">
    <property type="term" value="F:hydrolase activity"/>
    <property type="evidence" value="ECO:0007669"/>
    <property type="project" value="UniProtKB-KW"/>
</dbReference>
<dbReference type="EMBL" id="WAJS01000019">
    <property type="protein sequence ID" value="KAB1647007.1"/>
    <property type="molecule type" value="Genomic_DNA"/>
</dbReference>
<evidence type="ECO:0000313" key="5">
    <source>
        <dbReference type="EMBL" id="KAB1647007.1"/>
    </source>
</evidence>